<dbReference type="AlphaFoldDB" id="A0A2J8A2R9"/>
<gene>
    <name evidence="2" type="ORF">TSOC_006777</name>
</gene>
<dbReference type="EMBL" id="PGGS01000214">
    <property type="protein sequence ID" value="PNH06814.1"/>
    <property type="molecule type" value="Genomic_DNA"/>
</dbReference>
<evidence type="ECO:0000313" key="3">
    <source>
        <dbReference type="Proteomes" id="UP000236333"/>
    </source>
</evidence>
<dbReference type="OrthoDB" id="531681at2759"/>
<name>A0A2J8A2R9_9CHLO</name>
<accession>A0A2J8A2R9</accession>
<feature type="compositionally biased region" description="Low complexity" evidence="1">
    <location>
        <begin position="37"/>
        <end position="53"/>
    </location>
</feature>
<feature type="compositionally biased region" description="Polar residues" evidence="1">
    <location>
        <begin position="1"/>
        <end position="13"/>
    </location>
</feature>
<sequence length="138" mass="14608">MRSCDPTSTSRSHIQIPAHPPHASSGKAAPPRPAAPLPSSAAAQARSAATSSSVNTGQLRAYLAKAPPPTVKCCTATVRFNNAYCSCSPAVLDLIKSFTNNNINQYVEVAKYLEARCKGLGKPFKLYYGATCPKTKKP</sequence>
<evidence type="ECO:0000256" key="1">
    <source>
        <dbReference type="SAM" id="MobiDB-lite"/>
    </source>
</evidence>
<keyword evidence="3" id="KW-1185">Reference proteome</keyword>
<evidence type="ECO:0000313" key="2">
    <source>
        <dbReference type="EMBL" id="PNH06814.1"/>
    </source>
</evidence>
<reference evidence="2 3" key="1">
    <citation type="journal article" date="2017" name="Mol. Biol. Evol.">
        <title>The 4-celled Tetrabaena socialis nuclear genome reveals the essential components for genetic control of cell number at the origin of multicellularity in the volvocine lineage.</title>
        <authorList>
            <person name="Featherston J."/>
            <person name="Arakaki Y."/>
            <person name="Hanschen E.R."/>
            <person name="Ferris P.J."/>
            <person name="Michod R.E."/>
            <person name="Olson B.J.S.C."/>
            <person name="Nozaki H."/>
            <person name="Durand P.M."/>
        </authorList>
    </citation>
    <scope>NUCLEOTIDE SEQUENCE [LARGE SCALE GENOMIC DNA]</scope>
    <source>
        <strain evidence="2 3">NIES-571</strain>
    </source>
</reference>
<organism evidence="2 3">
    <name type="scientific">Tetrabaena socialis</name>
    <dbReference type="NCBI Taxonomy" id="47790"/>
    <lineage>
        <taxon>Eukaryota</taxon>
        <taxon>Viridiplantae</taxon>
        <taxon>Chlorophyta</taxon>
        <taxon>core chlorophytes</taxon>
        <taxon>Chlorophyceae</taxon>
        <taxon>CS clade</taxon>
        <taxon>Chlamydomonadales</taxon>
        <taxon>Tetrabaenaceae</taxon>
        <taxon>Tetrabaena</taxon>
    </lineage>
</organism>
<proteinExistence type="predicted"/>
<feature type="region of interest" description="Disordered" evidence="1">
    <location>
        <begin position="1"/>
        <end position="55"/>
    </location>
</feature>
<comment type="caution">
    <text evidence="2">The sequence shown here is derived from an EMBL/GenBank/DDBJ whole genome shotgun (WGS) entry which is preliminary data.</text>
</comment>
<protein>
    <submittedName>
        <fullName evidence="2">Uncharacterized protein</fullName>
    </submittedName>
</protein>
<dbReference type="Proteomes" id="UP000236333">
    <property type="component" value="Unassembled WGS sequence"/>
</dbReference>